<dbReference type="EMBL" id="JBHSTP010000002">
    <property type="protein sequence ID" value="MFC6356531.1"/>
    <property type="molecule type" value="Genomic_DNA"/>
</dbReference>
<dbReference type="InterPro" id="IPR000594">
    <property type="entry name" value="ThiF_NAD_FAD-bd"/>
</dbReference>
<sequence>MTLSLLCRAEGVVSRIQLNCPEGIAILPNVVPFGHATDLRTRLVDAIREIDIVPIELADDNAVPDCEIFINTIPESMPRSSIMIIGAGWWGGAAFATQPPAAWTQVDLHNPLPIGPYIAATLAVADVYLQIRDPRAVTGSRAYGWNAWTCTSEVGSDTSGTVPLGLDLSGIALAGVGAVGTAWMATLWATSGLSGSIAIVDSDAKGVSSSNLNRGLLFRRRDIGLQKAEVAATAAKGTIDWRPINGRFESSDIRPSLLVSAVDTNTARDAIQSRYPARTLSGSTRDLRAETMVGGRPGDGACLRCYNPLEAEVSDAQLRARVEQEGAGVLDELARGLGISNEELANRLEAPGCDAISDRLLAQLRAEYGDDTVPARFAVGFTSAMAGVLLAGETLRLMIHDEPDGIPDSKRVTFQFRRPESSINGRRVYPRDAVCPKCDPAAPSHEIWASRYDRWTSKASGKS</sequence>
<keyword evidence="3" id="KW-1185">Reference proteome</keyword>
<evidence type="ECO:0000313" key="3">
    <source>
        <dbReference type="Proteomes" id="UP001596306"/>
    </source>
</evidence>
<evidence type="ECO:0000313" key="2">
    <source>
        <dbReference type="EMBL" id="MFC6356531.1"/>
    </source>
</evidence>
<dbReference type="SUPFAM" id="SSF69572">
    <property type="entry name" value="Activating enzymes of the ubiquitin-like proteins"/>
    <property type="match status" value="1"/>
</dbReference>
<comment type="caution">
    <text evidence="2">The sequence shown here is derived from an EMBL/GenBank/DDBJ whole genome shotgun (WGS) entry which is preliminary data.</text>
</comment>
<keyword evidence="2" id="KW-0808">Transferase</keyword>
<dbReference type="GO" id="GO:0016779">
    <property type="term" value="F:nucleotidyltransferase activity"/>
    <property type="evidence" value="ECO:0007669"/>
    <property type="project" value="UniProtKB-KW"/>
</dbReference>
<reference evidence="3" key="1">
    <citation type="journal article" date="2019" name="Int. J. Syst. Evol. Microbiol.">
        <title>The Global Catalogue of Microorganisms (GCM) 10K type strain sequencing project: providing services to taxonomists for standard genome sequencing and annotation.</title>
        <authorList>
            <consortium name="The Broad Institute Genomics Platform"/>
            <consortium name="The Broad Institute Genome Sequencing Center for Infectious Disease"/>
            <person name="Wu L."/>
            <person name="Ma J."/>
        </authorList>
    </citation>
    <scope>NUCLEOTIDE SEQUENCE [LARGE SCALE GENOMIC DNA]</scope>
    <source>
        <strain evidence="3">CCUG 43304</strain>
    </source>
</reference>
<keyword evidence="2" id="KW-0548">Nucleotidyltransferase</keyword>
<dbReference type="Pfam" id="PF00899">
    <property type="entry name" value="ThiF"/>
    <property type="match status" value="1"/>
</dbReference>
<organism evidence="2 3">
    <name type="scientific">Luethyella okanaganae</name>
    <dbReference type="NCBI Taxonomy" id="69372"/>
    <lineage>
        <taxon>Bacteria</taxon>
        <taxon>Bacillati</taxon>
        <taxon>Actinomycetota</taxon>
        <taxon>Actinomycetes</taxon>
        <taxon>Micrococcales</taxon>
        <taxon>Microbacteriaceae</taxon>
        <taxon>Luethyella</taxon>
    </lineage>
</organism>
<dbReference type="RefSeq" id="WP_386731074.1">
    <property type="nucleotide sequence ID" value="NZ_JBHSTP010000002.1"/>
</dbReference>
<feature type="domain" description="THIF-type NAD/FAD binding fold" evidence="1">
    <location>
        <begin position="169"/>
        <end position="433"/>
    </location>
</feature>
<dbReference type="Proteomes" id="UP001596306">
    <property type="component" value="Unassembled WGS sequence"/>
</dbReference>
<accession>A0ABW1VF03</accession>
<gene>
    <name evidence="2" type="ORF">ACFQB0_10470</name>
</gene>
<dbReference type="InterPro" id="IPR035985">
    <property type="entry name" value="Ubiquitin-activating_enz"/>
</dbReference>
<protein>
    <submittedName>
        <fullName evidence="2">ThiF family adenylyltransferase</fullName>
    </submittedName>
</protein>
<dbReference type="Gene3D" id="3.40.50.720">
    <property type="entry name" value="NAD(P)-binding Rossmann-like Domain"/>
    <property type="match status" value="1"/>
</dbReference>
<evidence type="ECO:0000259" key="1">
    <source>
        <dbReference type="Pfam" id="PF00899"/>
    </source>
</evidence>
<proteinExistence type="predicted"/>
<name>A0ABW1VF03_9MICO</name>